<evidence type="ECO:0000313" key="2">
    <source>
        <dbReference type="Proteomes" id="UP000642829"/>
    </source>
</evidence>
<comment type="caution">
    <text evidence="1">The sequence shown here is derived from an EMBL/GenBank/DDBJ whole genome shotgun (WGS) entry which is preliminary data.</text>
</comment>
<accession>A0A8J3DKW4</accession>
<dbReference type="SUPFAM" id="SSF53822">
    <property type="entry name" value="Periplasmic binding protein-like I"/>
    <property type="match status" value="1"/>
</dbReference>
<dbReference type="InterPro" id="IPR028082">
    <property type="entry name" value="Peripla_BP_I"/>
</dbReference>
<dbReference type="Proteomes" id="UP000642829">
    <property type="component" value="Unassembled WGS sequence"/>
</dbReference>
<organism evidence="1 2">
    <name type="scientific">Cerasicoccus arenae</name>
    <dbReference type="NCBI Taxonomy" id="424488"/>
    <lineage>
        <taxon>Bacteria</taxon>
        <taxon>Pseudomonadati</taxon>
        <taxon>Verrucomicrobiota</taxon>
        <taxon>Opitutia</taxon>
        <taxon>Puniceicoccales</taxon>
        <taxon>Cerasicoccaceae</taxon>
        <taxon>Cerasicoccus</taxon>
    </lineage>
</organism>
<dbReference type="Gene3D" id="3.40.50.2300">
    <property type="match status" value="2"/>
</dbReference>
<keyword evidence="2" id="KW-1185">Reference proteome</keyword>
<gene>
    <name evidence="1" type="ORF">GCM10007047_33550</name>
</gene>
<protein>
    <recommendedName>
        <fullName evidence="3">LacI family transcriptional regulator</fullName>
    </recommendedName>
</protein>
<sequence>MVRDKIAYLTCYESKTHWRSVYNDLAYFEGAKSRGSELGYDVEPIWSMEPNMRAERMSKILRARAIRGVILEPAAVSHSRMKLIPSEFAIVAIGDSFEVANINRVSHNHYSGMRLALENLLHGDYQSIAYVNTREQDDRVFNEWNSAFRYMMSSKGKARLIEPFVPDEWNDEHFVAWYRDKQPDAILCNVSAPHRALRSAGIDFAANTTFYSLDANATAKDLPNVNGVDQCAEEVGVAAIELLIWMLNAHNYGPQAKPRYLRVEGSWNA</sequence>
<reference evidence="1" key="1">
    <citation type="journal article" date="2014" name="Int. J. Syst. Evol. Microbiol.">
        <title>Complete genome sequence of Corynebacterium casei LMG S-19264T (=DSM 44701T), isolated from a smear-ripened cheese.</title>
        <authorList>
            <consortium name="US DOE Joint Genome Institute (JGI-PGF)"/>
            <person name="Walter F."/>
            <person name="Albersmeier A."/>
            <person name="Kalinowski J."/>
            <person name="Ruckert C."/>
        </authorList>
    </citation>
    <scope>NUCLEOTIDE SEQUENCE</scope>
    <source>
        <strain evidence="1">KCTC 12870</strain>
    </source>
</reference>
<evidence type="ECO:0008006" key="3">
    <source>
        <dbReference type="Google" id="ProtNLM"/>
    </source>
</evidence>
<proteinExistence type="predicted"/>
<evidence type="ECO:0000313" key="1">
    <source>
        <dbReference type="EMBL" id="GHC13455.1"/>
    </source>
</evidence>
<reference evidence="1" key="2">
    <citation type="submission" date="2020-09" db="EMBL/GenBank/DDBJ databases">
        <authorList>
            <person name="Sun Q."/>
            <person name="Kim S."/>
        </authorList>
    </citation>
    <scope>NUCLEOTIDE SEQUENCE</scope>
    <source>
        <strain evidence="1">KCTC 12870</strain>
    </source>
</reference>
<dbReference type="AlphaFoldDB" id="A0A8J3DKW4"/>
<name>A0A8J3DKW4_9BACT</name>
<dbReference type="EMBL" id="BMXG01000033">
    <property type="protein sequence ID" value="GHC13455.1"/>
    <property type="molecule type" value="Genomic_DNA"/>
</dbReference>